<dbReference type="InterPro" id="IPR039607">
    <property type="entry name" value="VQ_8/17/18/20/21/25"/>
</dbReference>
<dbReference type="Pfam" id="PF05678">
    <property type="entry name" value="VQ"/>
    <property type="match status" value="1"/>
</dbReference>
<name>A0AAD8I8V2_9APIA</name>
<reference evidence="3" key="1">
    <citation type="submission" date="2023-02" db="EMBL/GenBank/DDBJ databases">
        <title>Genome of toxic invasive species Heracleum sosnowskyi carries increased number of genes despite the absence of recent whole-genome duplications.</title>
        <authorList>
            <person name="Schelkunov M."/>
            <person name="Shtratnikova V."/>
            <person name="Makarenko M."/>
            <person name="Klepikova A."/>
            <person name="Omelchenko D."/>
            <person name="Novikova G."/>
            <person name="Obukhova E."/>
            <person name="Bogdanov V."/>
            <person name="Penin A."/>
            <person name="Logacheva M."/>
        </authorList>
    </citation>
    <scope>NUCLEOTIDE SEQUENCE</scope>
    <source>
        <strain evidence="3">Hsosn_3</strain>
        <tissue evidence="3">Leaf</tissue>
    </source>
</reference>
<evidence type="ECO:0000259" key="2">
    <source>
        <dbReference type="Pfam" id="PF05678"/>
    </source>
</evidence>
<gene>
    <name evidence="3" type="ORF">POM88_027632</name>
</gene>
<dbReference type="Proteomes" id="UP001237642">
    <property type="component" value="Unassembled WGS sequence"/>
</dbReference>
<dbReference type="InterPro" id="IPR008889">
    <property type="entry name" value="VQ"/>
</dbReference>
<dbReference type="AlphaFoldDB" id="A0AAD8I8V2"/>
<reference evidence="3" key="2">
    <citation type="submission" date="2023-05" db="EMBL/GenBank/DDBJ databases">
        <authorList>
            <person name="Schelkunov M.I."/>
        </authorList>
    </citation>
    <scope>NUCLEOTIDE SEQUENCE</scope>
    <source>
        <strain evidence="3">Hsosn_3</strain>
        <tissue evidence="3">Leaf</tissue>
    </source>
</reference>
<evidence type="ECO:0000256" key="1">
    <source>
        <dbReference type="SAM" id="MobiDB-lite"/>
    </source>
</evidence>
<dbReference type="GO" id="GO:0005634">
    <property type="term" value="C:nucleus"/>
    <property type="evidence" value="ECO:0007669"/>
    <property type="project" value="TreeGrafter"/>
</dbReference>
<dbReference type="EMBL" id="JAUIZM010000006">
    <property type="protein sequence ID" value="KAK1380888.1"/>
    <property type="molecule type" value="Genomic_DNA"/>
</dbReference>
<evidence type="ECO:0000313" key="4">
    <source>
        <dbReference type="Proteomes" id="UP001237642"/>
    </source>
</evidence>
<comment type="caution">
    <text evidence="3">The sequence shown here is derived from an EMBL/GenBank/DDBJ whole genome shotgun (WGS) entry which is preliminary data.</text>
</comment>
<organism evidence="3 4">
    <name type="scientific">Heracleum sosnowskyi</name>
    <dbReference type="NCBI Taxonomy" id="360622"/>
    <lineage>
        <taxon>Eukaryota</taxon>
        <taxon>Viridiplantae</taxon>
        <taxon>Streptophyta</taxon>
        <taxon>Embryophyta</taxon>
        <taxon>Tracheophyta</taxon>
        <taxon>Spermatophyta</taxon>
        <taxon>Magnoliopsida</taxon>
        <taxon>eudicotyledons</taxon>
        <taxon>Gunneridae</taxon>
        <taxon>Pentapetalae</taxon>
        <taxon>asterids</taxon>
        <taxon>campanulids</taxon>
        <taxon>Apiales</taxon>
        <taxon>Apiaceae</taxon>
        <taxon>Apioideae</taxon>
        <taxon>apioid superclade</taxon>
        <taxon>Tordylieae</taxon>
        <taxon>Tordyliinae</taxon>
        <taxon>Heracleum</taxon>
    </lineage>
</organism>
<feature type="compositionally biased region" description="Basic and acidic residues" evidence="1">
    <location>
        <begin position="1"/>
        <end position="13"/>
    </location>
</feature>
<proteinExistence type="predicted"/>
<dbReference type="PANTHER" id="PTHR33143">
    <property type="entry name" value="F16F4.1 PROTEIN-RELATED"/>
    <property type="match status" value="1"/>
</dbReference>
<sequence>MSPHYNDQDRAERAISGPRPSSLLINKHSNVIQKPSLQHGKLPVIIYVRSPQIIHTQPSEFMALVQNLTGFMHQNDDAVPKDFDVNKSSSFQNSNLNKNIVIVSDNRHEIKESSWDVADEKYDENGDVREASSPVLPTTRSRSRTLLEDFPLYTPNYSADQVLKFSDMVFQSPNMRNISIPSPSFKEVMKDLPQY</sequence>
<dbReference type="PANTHER" id="PTHR33143:SF76">
    <property type="entry name" value="VQ MOTIF-CONTAINING PROTEIN 8, CHLOROPLASTIC"/>
    <property type="match status" value="1"/>
</dbReference>
<keyword evidence="4" id="KW-1185">Reference proteome</keyword>
<feature type="region of interest" description="Disordered" evidence="1">
    <location>
        <begin position="1"/>
        <end position="22"/>
    </location>
</feature>
<protein>
    <submittedName>
        <fullName evidence="3">VQ domain-containing protein</fullName>
    </submittedName>
</protein>
<evidence type="ECO:0000313" key="3">
    <source>
        <dbReference type="EMBL" id="KAK1380888.1"/>
    </source>
</evidence>
<feature type="domain" description="VQ" evidence="2">
    <location>
        <begin position="50"/>
        <end position="70"/>
    </location>
</feature>
<accession>A0AAD8I8V2</accession>